<gene>
    <name evidence="2" type="ORF">LI194_19430</name>
</gene>
<reference evidence="2" key="1">
    <citation type="submission" date="2021-10" db="EMBL/GenBank/DDBJ databases">
        <title>Collection of gut derived symbiotic bacterial strains cultured from healthy donors.</title>
        <authorList>
            <person name="Lin H."/>
            <person name="Littmann E."/>
            <person name="Kohout C."/>
            <person name="Pamer E.G."/>
        </authorList>
    </citation>
    <scope>NUCLEOTIDE SEQUENCE</scope>
    <source>
        <strain evidence="2">DFI.2.94</strain>
    </source>
</reference>
<organism evidence="2 3">
    <name type="scientific">Parabacteroides distasonis</name>
    <dbReference type="NCBI Taxonomy" id="823"/>
    <lineage>
        <taxon>Bacteria</taxon>
        <taxon>Pseudomonadati</taxon>
        <taxon>Bacteroidota</taxon>
        <taxon>Bacteroidia</taxon>
        <taxon>Bacteroidales</taxon>
        <taxon>Tannerellaceae</taxon>
        <taxon>Parabacteroides</taxon>
    </lineage>
</organism>
<dbReference type="EMBL" id="JAJCNI010000033">
    <property type="protein sequence ID" value="MCB6519957.1"/>
    <property type="molecule type" value="Genomic_DNA"/>
</dbReference>
<sequence length="388" mass="45361">MIYIYLRNKVRFVYLKIIRLRELFFPSIEKYIPLGDLHATHISAFCYGNAGDTLLPVVLRDLFNKTLGVSKWRGKNVDHLVDNHDVEQFNSDDFLVIGGGGLFLADTSPNDISGWQWNCSVEQLEKISKPMIGFAIGYNRFRGQQDFKPIFRKHLNLFVAKCAFIGLRNHGSIEKVKEYLDSDELRQKLVFQPCMTTLISRIYPNYTDYSKKEDFIAFNCAFDREEMRSLKDSILYEISNVAKRLSEITTIKYYVHSKTDKKILKLWDELNIRYEIITLDKAVQIVHEYSKPRLVIGMRGHAQLIPFGCNTPILSIISHDKMQYFLDDIHHPEWGVDVKDEKFGTKLYNKAVDYYSNYQDNIDEILKEQDYLLKVTTKNMGFIKNILK</sequence>
<dbReference type="RefSeq" id="WP_158532387.1">
    <property type="nucleotide sequence ID" value="NZ_JADMVU010000045.1"/>
</dbReference>
<protein>
    <submittedName>
        <fullName evidence="2">Polysaccharide pyruvyl transferase family protein</fullName>
    </submittedName>
</protein>
<evidence type="ECO:0000313" key="3">
    <source>
        <dbReference type="Proteomes" id="UP001198806"/>
    </source>
</evidence>
<accession>A0AAP2QAJ6</accession>
<dbReference type="GO" id="GO:0016740">
    <property type="term" value="F:transferase activity"/>
    <property type="evidence" value="ECO:0007669"/>
    <property type="project" value="UniProtKB-KW"/>
</dbReference>
<dbReference type="Proteomes" id="UP001198806">
    <property type="component" value="Unassembled WGS sequence"/>
</dbReference>
<proteinExistence type="predicted"/>
<dbReference type="InterPro" id="IPR007345">
    <property type="entry name" value="Polysacch_pyruvyl_Trfase"/>
</dbReference>
<dbReference type="AlphaFoldDB" id="A0AAP2QAJ6"/>
<comment type="caution">
    <text evidence="2">The sequence shown here is derived from an EMBL/GenBank/DDBJ whole genome shotgun (WGS) entry which is preliminary data.</text>
</comment>
<keyword evidence="2" id="KW-0808">Transferase</keyword>
<feature type="domain" description="Polysaccharide pyruvyl transferase" evidence="1">
    <location>
        <begin position="61"/>
        <end position="316"/>
    </location>
</feature>
<dbReference type="Pfam" id="PF04230">
    <property type="entry name" value="PS_pyruv_trans"/>
    <property type="match status" value="1"/>
</dbReference>
<name>A0AAP2QAJ6_PARDI</name>
<evidence type="ECO:0000313" key="2">
    <source>
        <dbReference type="EMBL" id="MCB6519957.1"/>
    </source>
</evidence>
<evidence type="ECO:0000259" key="1">
    <source>
        <dbReference type="Pfam" id="PF04230"/>
    </source>
</evidence>